<name>A0ABS0XTA0_9SPHN</name>
<keyword evidence="6" id="KW-0042">Antenna complex</keyword>
<dbReference type="InterPro" id="IPR023623">
    <property type="entry name" value="Antenna_beta_CS"/>
</dbReference>
<evidence type="ECO:0000256" key="13">
    <source>
        <dbReference type="ARBA" id="ARBA00023136"/>
    </source>
</evidence>
<evidence type="ECO:0000256" key="15">
    <source>
        <dbReference type="SAM" id="Phobius"/>
    </source>
</evidence>
<evidence type="ECO:0000259" key="16">
    <source>
        <dbReference type="Pfam" id="PF00556"/>
    </source>
</evidence>
<keyword evidence="10" id="KW-0076">Bacteriochlorophyll</keyword>
<evidence type="ECO:0000256" key="14">
    <source>
        <dbReference type="ARBA" id="ARBA00023243"/>
    </source>
</evidence>
<comment type="similarity">
    <text evidence="3">Belongs to the antenna complex beta subunit family.</text>
</comment>
<evidence type="ECO:0000256" key="7">
    <source>
        <dbReference type="ARBA" id="ARBA00022692"/>
    </source>
</evidence>
<gene>
    <name evidence="17" type="ORF">JAO74_14275</name>
</gene>
<evidence type="ECO:0000256" key="11">
    <source>
        <dbReference type="ARBA" id="ARBA00022989"/>
    </source>
</evidence>
<keyword evidence="9" id="KW-0460">Magnesium</keyword>
<dbReference type="InterPro" id="IPR002362">
    <property type="entry name" value="LHB-1/5"/>
</dbReference>
<keyword evidence="4" id="KW-1003">Cell membrane</keyword>
<evidence type="ECO:0000313" key="17">
    <source>
        <dbReference type="EMBL" id="MBJ6122960.1"/>
    </source>
</evidence>
<dbReference type="PIRSF" id="PIRSF002900">
    <property type="entry name" value="Antenna_beta"/>
    <property type="match status" value="1"/>
</dbReference>
<keyword evidence="11 15" id="KW-1133">Transmembrane helix</keyword>
<evidence type="ECO:0000256" key="4">
    <source>
        <dbReference type="ARBA" id="ARBA00022475"/>
    </source>
</evidence>
<evidence type="ECO:0000256" key="2">
    <source>
        <dbReference type="ARBA" id="ARBA00004249"/>
    </source>
</evidence>
<feature type="domain" description="Antenna complex alpha/beta subunit" evidence="16">
    <location>
        <begin position="20"/>
        <end position="54"/>
    </location>
</feature>
<accession>A0ABS0XTA0</accession>
<keyword evidence="5" id="KW-0148">Chlorophyll</keyword>
<keyword evidence="7 15" id="KW-0812">Transmembrane</keyword>
<keyword evidence="13 15" id="KW-0472">Membrane</keyword>
<evidence type="ECO:0000256" key="5">
    <source>
        <dbReference type="ARBA" id="ARBA00022494"/>
    </source>
</evidence>
<dbReference type="EMBL" id="JAELXS010000008">
    <property type="protein sequence ID" value="MBJ6122960.1"/>
    <property type="molecule type" value="Genomic_DNA"/>
</dbReference>
<keyword evidence="12" id="KW-0157">Chromophore</keyword>
<proteinExistence type="inferred from homology"/>
<dbReference type="SUPFAM" id="SSF56918">
    <property type="entry name" value="Light-harvesting complex subunits"/>
    <property type="match status" value="1"/>
</dbReference>
<dbReference type="NCBIfam" id="NF040862">
    <property type="entry name" value="pufB_517_ASD"/>
    <property type="match status" value="1"/>
</dbReference>
<keyword evidence="14" id="KW-0437">Light-harvesting polypeptide</keyword>
<dbReference type="Gene3D" id="1.20.5.250">
    <property type="match status" value="1"/>
</dbReference>
<dbReference type="Pfam" id="PF00556">
    <property type="entry name" value="LHC"/>
    <property type="match status" value="1"/>
</dbReference>
<evidence type="ECO:0000256" key="1">
    <source>
        <dbReference type="ARBA" id="ARBA00002455"/>
    </source>
</evidence>
<dbReference type="InterPro" id="IPR023624">
    <property type="entry name" value="Antenna_beta_dom_sf"/>
</dbReference>
<keyword evidence="18" id="KW-1185">Reference proteome</keyword>
<comment type="function">
    <text evidence="1">Antenna complexes are light-harvesting systems, which transfer the excitation energy to the reaction centers.</text>
</comment>
<dbReference type="InterPro" id="IPR000066">
    <property type="entry name" value="Antenna_a/b"/>
</dbReference>
<evidence type="ECO:0000256" key="8">
    <source>
        <dbReference type="ARBA" id="ARBA00022723"/>
    </source>
</evidence>
<organism evidence="17 18">
    <name type="scientific">Sphingomonas mollis</name>
    <dbReference type="NCBI Taxonomy" id="2795726"/>
    <lineage>
        <taxon>Bacteria</taxon>
        <taxon>Pseudomonadati</taxon>
        <taxon>Pseudomonadota</taxon>
        <taxon>Alphaproteobacteria</taxon>
        <taxon>Sphingomonadales</taxon>
        <taxon>Sphingomonadaceae</taxon>
        <taxon>Sphingomonas</taxon>
    </lineage>
</organism>
<evidence type="ECO:0000256" key="9">
    <source>
        <dbReference type="ARBA" id="ARBA00022842"/>
    </source>
</evidence>
<dbReference type="Proteomes" id="UP000640426">
    <property type="component" value="Unassembled WGS sequence"/>
</dbReference>
<evidence type="ECO:0000256" key="6">
    <source>
        <dbReference type="ARBA" id="ARBA00022549"/>
    </source>
</evidence>
<evidence type="ECO:0000256" key="12">
    <source>
        <dbReference type="ARBA" id="ARBA00022991"/>
    </source>
</evidence>
<comment type="subcellular location">
    <subcellularLocation>
        <location evidence="2">Cell inner membrane</location>
        <topology evidence="2">Single-pass type II membrane protein</topology>
    </subcellularLocation>
</comment>
<sequence>MSDLRHTDERMGPGTYLSPEEAKEFHKLFITSFLIFTAVAIVAHFLVWNWRPWL</sequence>
<dbReference type="InterPro" id="IPR035889">
    <property type="entry name" value="Light-harvesting_complex"/>
</dbReference>
<keyword evidence="8" id="KW-0479">Metal-binding</keyword>
<evidence type="ECO:0000313" key="18">
    <source>
        <dbReference type="Proteomes" id="UP000640426"/>
    </source>
</evidence>
<reference evidence="18" key="1">
    <citation type="submission" date="2020-12" db="EMBL/GenBank/DDBJ databases">
        <title>Hymenobacter sp.</title>
        <authorList>
            <person name="Kim M.K."/>
        </authorList>
    </citation>
    <scope>NUCLEOTIDE SEQUENCE [LARGE SCALE GENOMIC DNA]</scope>
    <source>
        <strain evidence="18">BT553</strain>
    </source>
</reference>
<evidence type="ECO:0000256" key="3">
    <source>
        <dbReference type="ARBA" id="ARBA00011052"/>
    </source>
</evidence>
<protein>
    <submittedName>
        <fullName evidence="17">Light-harvesting protein</fullName>
    </submittedName>
</protein>
<evidence type="ECO:0000256" key="10">
    <source>
        <dbReference type="ARBA" id="ARBA00022956"/>
    </source>
</evidence>
<dbReference type="RefSeq" id="WP_199039457.1">
    <property type="nucleotide sequence ID" value="NZ_JAELXS010000008.1"/>
</dbReference>
<comment type="caution">
    <text evidence="17">The sequence shown here is derived from an EMBL/GenBank/DDBJ whole genome shotgun (WGS) entry which is preliminary data.</text>
</comment>
<feature type="transmembrane region" description="Helical" evidence="15">
    <location>
        <begin position="28"/>
        <end position="48"/>
    </location>
</feature>
<dbReference type="PROSITE" id="PS00969">
    <property type="entry name" value="ANTENNA_COMP_BETA"/>
    <property type="match status" value="1"/>
</dbReference>
<dbReference type="PRINTS" id="PR00674">
    <property type="entry name" value="LIGHTHARVSTB"/>
</dbReference>